<protein>
    <submittedName>
        <fullName evidence="2">Uncharacterized protein LOC106818987</fullName>
    </submittedName>
</protein>
<dbReference type="Proteomes" id="UP000695022">
    <property type="component" value="Unplaced"/>
</dbReference>
<evidence type="ECO:0000313" key="2">
    <source>
        <dbReference type="RefSeq" id="XP_014679136.1"/>
    </source>
</evidence>
<keyword evidence="1" id="KW-1185">Reference proteome</keyword>
<organism evidence="1 2">
    <name type="scientific">Priapulus caudatus</name>
    <name type="common">Priapulid worm</name>
    <dbReference type="NCBI Taxonomy" id="37621"/>
    <lineage>
        <taxon>Eukaryota</taxon>
        <taxon>Metazoa</taxon>
        <taxon>Ecdysozoa</taxon>
        <taxon>Scalidophora</taxon>
        <taxon>Priapulida</taxon>
        <taxon>Priapulimorpha</taxon>
        <taxon>Priapulimorphida</taxon>
        <taxon>Priapulidae</taxon>
        <taxon>Priapulus</taxon>
    </lineage>
</organism>
<dbReference type="GeneID" id="106818987"/>
<proteinExistence type="predicted"/>
<reference evidence="2" key="1">
    <citation type="submission" date="2025-08" db="UniProtKB">
        <authorList>
            <consortium name="RefSeq"/>
        </authorList>
    </citation>
    <scope>IDENTIFICATION</scope>
</reference>
<name>A0ABM1F3W5_PRICU</name>
<accession>A0ABM1F3W5</accession>
<evidence type="ECO:0000313" key="1">
    <source>
        <dbReference type="Proteomes" id="UP000695022"/>
    </source>
</evidence>
<sequence length="167" mass="18749">MLHLFKAYQKAEGRNGDCLNGAIQLLEATSVLIANFTDTRPITSAEDDRLQCNARALQWFTSWKDAVMSDLQDTAIVKRKKLMSQETRFDMKSTILGFESLVRRKQKTHPGTSINAARVNSDSVENIFCQQRAISHGANDNPNYKQFMYGMNTIILTADTAVVATLE</sequence>
<gene>
    <name evidence="2" type="primary">LOC106818987</name>
</gene>
<dbReference type="RefSeq" id="XP_014679136.1">
    <property type="nucleotide sequence ID" value="XM_014823650.1"/>
</dbReference>